<proteinExistence type="predicted"/>
<dbReference type="Pfam" id="PF01476">
    <property type="entry name" value="LysM"/>
    <property type="match status" value="1"/>
</dbReference>
<evidence type="ECO:0000259" key="2">
    <source>
        <dbReference type="PROSITE" id="PS51782"/>
    </source>
</evidence>
<reference evidence="3" key="1">
    <citation type="submission" date="2022-05" db="EMBL/GenBank/DDBJ databases">
        <title>Novel bacterial taxa in a minimal lignocellulolytic consortium and its capacity to transform plastics disclosed by genome-resolved metagenomics.</title>
        <authorList>
            <person name="Rodriguez C.A.D."/>
            <person name="Diaz-Garcia L."/>
            <person name="Herrera K."/>
            <person name="Tarazona N.A."/>
            <person name="Sproer C."/>
            <person name="Overmann J."/>
            <person name="Jimenez D.J."/>
        </authorList>
    </citation>
    <scope>NUCLEOTIDE SEQUENCE</scope>
    <source>
        <strain evidence="3">MAG5</strain>
    </source>
</reference>
<organism evidence="3 4">
    <name type="scientific">Candidatus Pristimantibacillus lignocellulolyticus</name>
    <dbReference type="NCBI Taxonomy" id="2994561"/>
    <lineage>
        <taxon>Bacteria</taxon>
        <taxon>Bacillati</taxon>
        <taxon>Bacillota</taxon>
        <taxon>Bacilli</taxon>
        <taxon>Bacillales</taxon>
        <taxon>Paenibacillaceae</taxon>
        <taxon>Candidatus Pristimantibacillus</taxon>
    </lineage>
</organism>
<keyword evidence="1" id="KW-0472">Membrane</keyword>
<dbReference type="CDD" id="cd00118">
    <property type="entry name" value="LysM"/>
    <property type="match status" value="1"/>
</dbReference>
<name>A0A9J6ZDE8_9BACL</name>
<dbReference type="SMART" id="SM00257">
    <property type="entry name" value="LysM"/>
    <property type="match status" value="1"/>
</dbReference>
<dbReference type="EMBL" id="CP097899">
    <property type="protein sequence ID" value="URN93944.1"/>
    <property type="molecule type" value="Genomic_DNA"/>
</dbReference>
<keyword evidence="1" id="KW-1133">Transmembrane helix</keyword>
<dbReference type="SUPFAM" id="SSF54106">
    <property type="entry name" value="LysM domain"/>
    <property type="match status" value="1"/>
</dbReference>
<accession>A0A9J6ZDE8</accession>
<dbReference type="PROSITE" id="PS51782">
    <property type="entry name" value="LYSM"/>
    <property type="match status" value="1"/>
</dbReference>
<keyword evidence="1" id="KW-0812">Transmembrane</keyword>
<feature type="transmembrane region" description="Helical" evidence="1">
    <location>
        <begin position="42"/>
        <end position="61"/>
    </location>
</feature>
<sequence length="129" mass="14234">MSTYNPYAYRSYISSSKNNSEMKVHKQATRHLIAKGSIRGKLIITLSLVTLIVMSLFLFNVTASTSHSELPMDGESIIAVGTGDTLWGIANNHYSDASDIGYIVYLIKDRNKLESNTIIPGQQLILPSI</sequence>
<dbReference type="Gene3D" id="3.10.350.10">
    <property type="entry name" value="LysM domain"/>
    <property type="match status" value="1"/>
</dbReference>
<dbReference type="Proteomes" id="UP001056756">
    <property type="component" value="Chromosome"/>
</dbReference>
<evidence type="ECO:0000313" key="4">
    <source>
        <dbReference type="Proteomes" id="UP001056756"/>
    </source>
</evidence>
<dbReference type="AlphaFoldDB" id="A0A9J6ZDE8"/>
<evidence type="ECO:0000256" key="1">
    <source>
        <dbReference type="SAM" id="Phobius"/>
    </source>
</evidence>
<dbReference type="InterPro" id="IPR018392">
    <property type="entry name" value="LysM"/>
</dbReference>
<evidence type="ECO:0000313" key="3">
    <source>
        <dbReference type="EMBL" id="URN93944.1"/>
    </source>
</evidence>
<gene>
    <name evidence="3" type="ORF">NAG76_19280</name>
</gene>
<feature type="domain" description="LysM" evidence="2">
    <location>
        <begin position="76"/>
        <end position="126"/>
    </location>
</feature>
<dbReference type="InterPro" id="IPR036779">
    <property type="entry name" value="LysM_dom_sf"/>
</dbReference>
<protein>
    <submittedName>
        <fullName evidence="3">LysM peptidoglycan-binding domain-containing protein</fullName>
    </submittedName>
</protein>
<dbReference type="KEGG" id="plig:NAG76_19280"/>